<dbReference type="InterPro" id="IPR051485">
    <property type="entry name" value="SR-CTD_assoc_factor"/>
</dbReference>
<dbReference type="OrthoDB" id="79367at2759"/>
<dbReference type="PROSITE" id="PS50102">
    <property type="entry name" value="RRM"/>
    <property type="match status" value="1"/>
</dbReference>
<feature type="compositionally biased region" description="Acidic residues" evidence="3">
    <location>
        <begin position="311"/>
        <end position="320"/>
    </location>
</feature>
<sequence length="704" mass="77991">MAADNMECVRNFNTQLGSLYEAKPPVSKAKMATVTKAALKANKYYKHVVQSVEKFVLKCGQEYKVPGLYVIDSIIRQSRHQYGEEKDMFVKRFTKNIVTTFENLYKCCESDKEKIGRVLKLWLQNSVFPEGIIKALLELGKDPSNPSVITQVQARIQSISGMAPTAAVQKKAAADRKKNKRKEEDDLLHLVTEMLDQGSAQSKDEQLKQLKNIQDKLIAQNEKMIDSDGNTNNPSKDMLMQIQALMEELKSDGNSLESVVKRPETNTDSDKKITAPDPKSETSQNPAAFSSSVNQSTVLSNQTPFNKELLDFDYGDDSDSDTGSGLKRRSSQSPSFAKRSKVSDNSDRDIERRRRKTYGLPAAREGHLSLCSTTIWLGHLSKGVQDSEIWEEVSKFGIASSINLVPPRGCAYVAMKDRKSAAAVLRDLKGSSLGYNLKLAWTQGKGIKESPIANAIWVEEDGVTYIPWDSVPHDIKTISTGGWIDEDTLPPSKRGPENVEETTPEQNQVPTMVPPPQLLPPGFQQLTALLPGQLARPMLQQPPQIDASQPNGTQPNSTLSMTNVLHDILSGKAAAMAKEKATNAFLDRQKQLANGTNQMNPPMMQLRMPLPNQMTSSSPVQQIPTSMPPMPPLPNLRPGLMPMPPFGGESHPPRHHMLPMMENARPTMLPLPMGVGMNVPPPRLGWPKHWNNEDPPSFEAPSNF</sequence>
<dbReference type="AlphaFoldDB" id="A0A7I8VLQ4"/>
<dbReference type="InterPro" id="IPR035979">
    <property type="entry name" value="RBD_domain_sf"/>
</dbReference>
<dbReference type="InterPro" id="IPR000504">
    <property type="entry name" value="RRM_dom"/>
</dbReference>
<feature type="domain" description="CID" evidence="5">
    <location>
        <begin position="4"/>
        <end position="144"/>
    </location>
</feature>
<dbReference type="SUPFAM" id="SSF54928">
    <property type="entry name" value="RNA-binding domain, RBD"/>
    <property type="match status" value="1"/>
</dbReference>
<dbReference type="SUPFAM" id="SSF48464">
    <property type="entry name" value="ENTH/VHS domain"/>
    <property type="match status" value="1"/>
</dbReference>
<dbReference type="Proteomes" id="UP000549394">
    <property type="component" value="Unassembled WGS sequence"/>
</dbReference>
<proteinExistence type="predicted"/>
<dbReference type="Pfam" id="PF00076">
    <property type="entry name" value="RRM_1"/>
    <property type="match status" value="1"/>
</dbReference>
<dbReference type="Gene3D" id="1.25.40.90">
    <property type="match status" value="1"/>
</dbReference>
<feature type="compositionally biased region" description="Basic and acidic residues" evidence="3">
    <location>
        <begin position="341"/>
        <end position="352"/>
    </location>
</feature>
<dbReference type="Pfam" id="PF04818">
    <property type="entry name" value="CID"/>
    <property type="match status" value="1"/>
</dbReference>
<gene>
    <name evidence="6" type="ORF">DGYR_LOCUS5729</name>
</gene>
<feature type="domain" description="RRM" evidence="4">
    <location>
        <begin position="373"/>
        <end position="444"/>
    </location>
</feature>
<evidence type="ECO:0000256" key="3">
    <source>
        <dbReference type="SAM" id="MobiDB-lite"/>
    </source>
</evidence>
<keyword evidence="7" id="KW-1185">Reference proteome</keyword>
<evidence type="ECO:0000313" key="6">
    <source>
        <dbReference type="EMBL" id="CAD5117173.1"/>
    </source>
</evidence>
<dbReference type="EMBL" id="CAJFCJ010000007">
    <property type="protein sequence ID" value="CAD5117173.1"/>
    <property type="molecule type" value="Genomic_DNA"/>
</dbReference>
<dbReference type="InterPro" id="IPR012677">
    <property type="entry name" value="Nucleotide-bd_a/b_plait_sf"/>
</dbReference>
<evidence type="ECO:0000313" key="7">
    <source>
        <dbReference type="Proteomes" id="UP000549394"/>
    </source>
</evidence>
<dbReference type="SMART" id="SM00360">
    <property type="entry name" value="RRM"/>
    <property type="match status" value="1"/>
</dbReference>
<comment type="caution">
    <text evidence="6">The sequence shown here is derived from an EMBL/GenBank/DDBJ whole genome shotgun (WGS) entry which is preliminary data.</text>
</comment>
<feature type="region of interest" description="Disordered" evidence="3">
    <location>
        <begin position="252"/>
        <end position="358"/>
    </location>
</feature>
<dbReference type="Gene3D" id="3.30.70.330">
    <property type="match status" value="1"/>
</dbReference>
<dbReference type="GO" id="GO:0005634">
    <property type="term" value="C:nucleus"/>
    <property type="evidence" value="ECO:0007669"/>
    <property type="project" value="TreeGrafter"/>
</dbReference>
<evidence type="ECO:0000259" key="5">
    <source>
        <dbReference type="PROSITE" id="PS51391"/>
    </source>
</evidence>
<feature type="region of interest" description="Disordered" evidence="3">
    <location>
        <begin position="482"/>
        <end position="511"/>
    </location>
</feature>
<keyword evidence="1 2" id="KW-0694">RNA-binding</keyword>
<protein>
    <submittedName>
        <fullName evidence="6">DgyrCDS5975</fullName>
    </submittedName>
</protein>
<evidence type="ECO:0000256" key="1">
    <source>
        <dbReference type="ARBA" id="ARBA00022884"/>
    </source>
</evidence>
<dbReference type="PROSITE" id="PS51391">
    <property type="entry name" value="CID"/>
    <property type="match status" value="1"/>
</dbReference>
<accession>A0A7I8VLQ4</accession>
<dbReference type="CDD" id="cd16983">
    <property type="entry name" value="CID_SCAF8_like"/>
    <property type="match status" value="1"/>
</dbReference>
<dbReference type="InterPro" id="IPR008942">
    <property type="entry name" value="ENTH_VHS"/>
</dbReference>
<evidence type="ECO:0000256" key="2">
    <source>
        <dbReference type="PROSITE-ProRule" id="PRU00176"/>
    </source>
</evidence>
<feature type="compositionally biased region" description="Polar residues" evidence="3">
    <location>
        <begin position="281"/>
        <end position="305"/>
    </location>
</feature>
<dbReference type="InterPro" id="IPR006569">
    <property type="entry name" value="CID_dom"/>
</dbReference>
<name>A0A7I8VLQ4_9ANNE</name>
<feature type="compositionally biased region" description="Basic and acidic residues" evidence="3">
    <location>
        <begin position="259"/>
        <end position="280"/>
    </location>
</feature>
<dbReference type="SMART" id="SM00582">
    <property type="entry name" value="RPR"/>
    <property type="match status" value="1"/>
</dbReference>
<dbReference type="PANTHER" id="PTHR23140">
    <property type="entry name" value="RNA PROCESSING PROTEIN LD23810P"/>
    <property type="match status" value="1"/>
</dbReference>
<dbReference type="FunFam" id="1.25.40.90:FF:000004">
    <property type="entry name" value="splicing factor, arginine/serine-rich 15"/>
    <property type="match status" value="1"/>
</dbReference>
<dbReference type="PANTHER" id="PTHR23140:SF4">
    <property type="entry name" value="PROTEIN CBR-NRD-1"/>
    <property type="match status" value="1"/>
</dbReference>
<organism evidence="6 7">
    <name type="scientific">Dimorphilus gyrociliatus</name>
    <dbReference type="NCBI Taxonomy" id="2664684"/>
    <lineage>
        <taxon>Eukaryota</taxon>
        <taxon>Metazoa</taxon>
        <taxon>Spiralia</taxon>
        <taxon>Lophotrochozoa</taxon>
        <taxon>Annelida</taxon>
        <taxon>Polychaeta</taxon>
        <taxon>Polychaeta incertae sedis</taxon>
        <taxon>Dinophilidae</taxon>
        <taxon>Dimorphilus</taxon>
    </lineage>
</organism>
<evidence type="ECO:0000259" key="4">
    <source>
        <dbReference type="PROSITE" id="PS50102"/>
    </source>
</evidence>
<reference evidence="6 7" key="1">
    <citation type="submission" date="2020-08" db="EMBL/GenBank/DDBJ databases">
        <authorList>
            <person name="Hejnol A."/>
        </authorList>
    </citation>
    <scope>NUCLEOTIDE SEQUENCE [LARGE SCALE GENOMIC DNA]</scope>
</reference>
<dbReference type="GO" id="GO:0003723">
    <property type="term" value="F:RNA binding"/>
    <property type="evidence" value="ECO:0007669"/>
    <property type="project" value="UniProtKB-UniRule"/>
</dbReference>